<feature type="coiled-coil region" evidence="1">
    <location>
        <begin position="500"/>
        <end position="588"/>
    </location>
</feature>
<evidence type="ECO:0000256" key="1">
    <source>
        <dbReference type="SAM" id="Coils"/>
    </source>
</evidence>
<dbReference type="InterPro" id="IPR027417">
    <property type="entry name" value="P-loop_NTPase"/>
</dbReference>
<feature type="transmembrane region" description="Helical" evidence="3">
    <location>
        <begin position="623"/>
        <end position="645"/>
    </location>
</feature>
<feature type="region of interest" description="Disordered" evidence="2">
    <location>
        <begin position="1"/>
        <end position="29"/>
    </location>
</feature>
<keyword evidence="3" id="KW-0812">Transmembrane</keyword>
<evidence type="ECO:0000313" key="5">
    <source>
        <dbReference type="EMBL" id="KAK6341269.1"/>
    </source>
</evidence>
<protein>
    <recommendedName>
        <fullName evidence="4">G domain-containing protein</fullName>
    </recommendedName>
</protein>
<feature type="domain" description="G" evidence="4">
    <location>
        <begin position="265"/>
        <end position="392"/>
    </location>
</feature>
<dbReference type="Proteomes" id="UP001375240">
    <property type="component" value="Unassembled WGS sequence"/>
</dbReference>
<feature type="region of interest" description="Disordered" evidence="2">
    <location>
        <begin position="49"/>
        <end position="206"/>
    </location>
</feature>
<evidence type="ECO:0000256" key="3">
    <source>
        <dbReference type="SAM" id="Phobius"/>
    </source>
</evidence>
<dbReference type="InterPro" id="IPR006073">
    <property type="entry name" value="GTP-bd"/>
</dbReference>
<feature type="transmembrane region" description="Helical" evidence="3">
    <location>
        <begin position="651"/>
        <end position="669"/>
    </location>
</feature>
<sequence length="698" mass="75765">MSFNIFKRNKESAATTPSRDRRSGRYETAAVSPAASIYAAAAESFERPSTASSAASSYNESTVSLSSSGSAPLSPVVMEHWTADTAKSSGSATGIRRKPVPSRPESMLGGGYVSVGRTETVAGAGVDSRGMKDTKRRPSETAVPAAATAESTTGRSRASESTSAGGTPSFAERLFRETKKKVKSADGANNSSARSRRAQARAGGTSAWSAQARKMIVSLTKHGDRMGSRGVIVLASAVVLVSLLWMLLLSDSGAIAGLTPTSPVIAIMGETGAGKSSFIKALGGRDGDGNPPVIGHTLNSTTKQATWYSAGAGKKGFYILDTPGFDDSYMSDFEILEGLTKELAAIYKDARPLTGIIYVHDISKEKMGKKSHKSLRTFQNLVGETSLKNVVLVTTHWNWFFKGAQTRREEELRTTFWSSMLARGSQILRHSGSRRSALRIVKMLLDREPVVIRIVEQTVRDRLPVGQTDAGTIVTDGLRDLEGKLVNNIASVNEEMADIKGRQEQIRKAAAAEAKRLEEEWKRASEQQREEIQRQMEEIKKKSEGEIEELSGQLANARNEKQALWNRIDSLQNTVKKLKDRIAEVDKDKSGPTPKRAARERARGGDGFFGRIRKSIHAAWRKLVEFLKLVLILFVTVFISGIIGASMNLDFAGFMMVFVPLLMFVVEVFQLPRLGSLMTLGAMFGVLVIVAFASASGR</sequence>
<keyword evidence="6" id="KW-1185">Reference proteome</keyword>
<organism evidence="5 6">
    <name type="scientific">Orbilia brochopaga</name>
    <dbReference type="NCBI Taxonomy" id="3140254"/>
    <lineage>
        <taxon>Eukaryota</taxon>
        <taxon>Fungi</taxon>
        <taxon>Dikarya</taxon>
        <taxon>Ascomycota</taxon>
        <taxon>Pezizomycotina</taxon>
        <taxon>Orbiliomycetes</taxon>
        <taxon>Orbiliales</taxon>
        <taxon>Orbiliaceae</taxon>
        <taxon>Orbilia</taxon>
    </lineage>
</organism>
<keyword evidence="1" id="KW-0175">Coiled coil</keyword>
<name>A0AAV9UIV4_9PEZI</name>
<gene>
    <name evidence="5" type="ORF">TWF696_008352</name>
</gene>
<feature type="compositionally biased region" description="Polar residues" evidence="2">
    <location>
        <begin position="149"/>
        <end position="166"/>
    </location>
</feature>
<feature type="transmembrane region" description="Helical" evidence="3">
    <location>
        <begin position="231"/>
        <end position="248"/>
    </location>
</feature>
<evidence type="ECO:0000256" key="2">
    <source>
        <dbReference type="SAM" id="MobiDB-lite"/>
    </source>
</evidence>
<feature type="transmembrane region" description="Helical" evidence="3">
    <location>
        <begin position="676"/>
        <end position="695"/>
    </location>
</feature>
<dbReference type="EMBL" id="JAVHNQ010000007">
    <property type="protein sequence ID" value="KAK6341269.1"/>
    <property type="molecule type" value="Genomic_DNA"/>
</dbReference>
<dbReference type="SUPFAM" id="SSF52540">
    <property type="entry name" value="P-loop containing nucleoside triphosphate hydrolases"/>
    <property type="match status" value="1"/>
</dbReference>
<proteinExistence type="predicted"/>
<evidence type="ECO:0000259" key="4">
    <source>
        <dbReference type="Pfam" id="PF01926"/>
    </source>
</evidence>
<feature type="compositionally biased region" description="Polar residues" evidence="2">
    <location>
        <begin position="49"/>
        <end position="60"/>
    </location>
</feature>
<feature type="compositionally biased region" description="Basic and acidic residues" evidence="2">
    <location>
        <begin position="129"/>
        <end position="139"/>
    </location>
</feature>
<evidence type="ECO:0000313" key="6">
    <source>
        <dbReference type="Proteomes" id="UP001375240"/>
    </source>
</evidence>
<accession>A0AAV9UIV4</accession>
<comment type="caution">
    <text evidence="5">The sequence shown here is derived from an EMBL/GenBank/DDBJ whole genome shotgun (WGS) entry which is preliminary data.</text>
</comment>
<dbReference type="AlphaFoldDB" id="A0AAV9UIV4"/>
<dbReference type="Pfam" id="PF01926">
    <property type="entry name" value="MMR_HSR1"/>
    <property type="match status" value="1"/>
</dbReference>
<keyword evidence="3" id="KW-0472">Membrane</keyword>
<reference evidence="5 6" key="1">
    <citation type="submission" date="2019-10" db="EMBL/GenBank/DDBJ databases">
        <authorList>
            <person name="Palmer J.M."/>
        </authorList>
    </citation>
    <scope>NUCLEOTIDE SEQUENCE [LARGE SCALE GENOMIC DNA]</scope>
    <source>
        <strain evidence="5 6">TWF696</strain>
    </source>
</reference>
<feature type="compositionally biased region" description="Low complexity" evidence="2">
    <location>
        <begin position="61"/>
        <end position="77"/>
    </location>
</feature>
<dbReference type="GO" id="GO:0005525">
    <property type="term" value="F:GTP binding"/>
    <property type="evidence" value="ECO:0007669"/>
    <property type="project" value="InterPro"/>
</dbReference>
<keyword evidence="3" id="KW-1133">Transmembrane helix</keyword>
<dbReference type="Gene3D" id="3.40.50.300">
    <property type="entry name" value="P-loop containing nucleotide triphosphate hydrolases"/>
    <property type="match status" value="1"/>
</dbReference>